<feature type="transmembrane region" description="Helical" evidence="1">
    <location>
        <begin position="111"/>
        <end position="132"/>
    </location>
</feature>
<feature type="transmembrane region" description="Helical" evidence="1">
    <location>
        <begin position="36"/>
        <end position="62"/>
    </location>
</feature>
<name>A0ABP6ZM13_9ACTN</name>
<dbReference type="EMBL" id="BAABAB010000009">
    <property type="protein sequence ID" value="GAA3613061.1"/>
    <property type="molecule type" value="Genomic_DNA"/>
</dbReference>
<proteinExistence type="predicted"/>
<gene>
    <name evidence="2" type="ORF">GCM10022236_13590</name>
</gene>
<dbReference type="Proteomes" id="UP001501490">
    <property type="component" value="Unassembled WGS sequence"/>
</dbReference>
<feature type="transmembrane region" description="Helical" evidence="1">
    <location>
        <begin position="74"/>
        <end position="91"/>
    </location>
</feature>
<keyword evidence="1" id="KW-1133">Transmembrane helix</keyword>
<reference evidence="3" key="1">
    <citation type="journal article" date="2019" name="Int. J. Syst. Evol. Microbiol.">
        <title>The Global Catalogue of Microorganisms (GCM) 10K type strain sequencing project: providing services to taxonomists for standard genome sequencing and annotation.</title>
        <authorList>
            <consortium name="The Broad Institute Genomics Platform"/>
            <consortium name="The Broad Institute Genome Sequencing Center for Infectious Disease"/>
            <person name="Wu L."/>
            <person name="Ma J."/>
        </authorList>
    </citation>
    <scope>NUCLEOTIDE SEQUENCE [LARGE SCALE GENOMIC DNA]</scope>
    <source>
        <strain evidence="3">JCM 16929</strain>
    </source>
</reference>
<dbReference type="RefSeq" id="WP_344802699.1">
    <property type="nucleotide sequence ID" value="NZ_BAABAB010000009.1"/>
</dbReference>
<keyword evidence="1" id="KW-0472">Membrane</keyword>
<comment type="caution">
    <text evidence="2">The sequence shown here is derived from an EMBL/GenBank/DDBJ whole genome shotgun (WGS) entry which is preliminary data.</text>
</comment>
<evidence type="ECO:0000313" key="3">
    <source>
        <dbReference type="Proteomes" id="UP001501490"/>
    </source>
</evidence>
<evidence type="ECO:0000313" key="2">
    <source>
        <dbReference type="EMBL" id="GAA3613061.1"/>
    </source>
</evidence>
<sequence>MKAWRIGLSVLGLVALAFGLVELTTGVSPVSLLRVAVWLVAALIIHDALWSPALLGVGGLLTRVPARGRRYLQAGLLIGGALTVIAVPMIYLRGSQPASKAILLQNVGLNLVLLLAIVAVVTGLAYALRVVLDRGRQHAEATSGNPLPDRDPA</sequence>
<keyword evidence="1" id="KW-0812">Transmembrane</keyword>
<protein>
    <submittedName>
        <fullName evidence="2">Uncharacterized protein</fullName>
    </submittedName>
</protein>
<evidence type="ECO:0000256" key="1">
    <source>
        <dbReference type="SAM" id="Phobius"/>
    </source>
</evidence>
<organism evidence="2 3">
    <name type="scientific">Microlunatus ginsengisoli</name>
    <dbReference type="NCBI Taxonomy" id="363863"/>
    <lineage>
        <taxon>Bacteria</taxon>
        <taxon>Bacillati</taxon>
        <taxon>Actinomycetota</taxon>
        <taxon>Actinomycetes</taxon>
        <taxon>Propionibacteriales</taxon>
        <taxon>Propionibacteriaceae</taxon>
        <taxon>Microlunatus</taxon>
    </lineage>
</organism>
<accession>A0ABP6ZM13</accession>
<keyword evidence="3" id="KW-1185">Reference proteome</keyword>